<dbReference type="Gene3D" id="3.40.50.10860">
    <property type="entry name" value="Leucine Dehydrogenase, chain A, domain 1"/>
    <property type="match status" value="1"/>
</dbReference>
<dbReference type="PANTHER" id="PTHR21089">
    <property type="entry name" value="SHIKIMATE DEHYDROGENASE"/>
    <property type="match status" value="1"/>
</dbReference>
<feature type="non-terminal residue" evidence="2">
    <location>
        <position position="324"/>
    </location>
</feature>
<dbReference type="InterPro" id="IPR046346">
    <property type="entry name" value="Aminoacid_DH-like_N_sf"/>
</dbReference>
<protein>
    <recommendedName>
        <fullName evidence="1">Shikimate dehydrogenase substrate binding N-terminal domain-containing protein</fullName>
    </recommendedName>
</protein>
<dbReference type="EMBL" id="CVQI01024446">
    <property type="protein sequence ID" value="CRK32136.1"/>
    <property type="molecule type" value="Genomic_DNA"/>
</dbReference>
<dbReference type="InterPro" id="IPR036291">
    <property type="entry name" value="NAD(P)-bd_dom_sf"/>
</dbReference>
<reference evidence="4 5" key="1">
    <citation type="submission" date="2015-05" db="EMBL/GenBank/DDBJ databases">
        <authorList>
            <person name="Fogelqvist Johan"/>
        </authorList>
    </citation>
    <scope>NUCLEOTIDE SEQUENCE [LARGE SCALE GENOMIC DNA]</scope>
    <source>
        <strain evidence="2">VL1</strain>
        <strain evidence="3">VL2</strain>
    </source>
</reference>
<dbReference type="Pfam" id="PF08501">
    <property type="entry name" value="Shikimate_dh_N"/>
    <property type="match status" value="1"/>
</dbReference>
<evidence type="ECO:0000313" key="3">
    <source>
        <dbReference type="EMBL" id="CRK32136.1"/>
    </source>
</evidence>
<dbReference type="AlphaFoldDB" id="A0A0G4KF83"/>
<dbReference type="SUPFAM" id="SSF53223">
    <property type="entry name" value="Aminoacid dehydrogenase-like, N-terminal domain"/>
    <property type="match status" value="1"/>
</dbReference>
<accession>A0A0G4KF83</accession>
<evidence type="ECO:0000313" key="5">
    <source>
        <dbReference type="Proteomes" id="UP000045706"/>
    </source>
</evidence>
<dbReference type="InterPro" id="IPR013708">
    <property type="entry name" value="Shikimate_DH-bd_N"/>
</dbReference>
<feature type="domain" description="Shikimate dehydrogenase substrate binding N-terminal" evidence="1">
    <location>
        <begin position="31"/>
        <end position="111"/>
    </location>
</feature>
<dbReference type="GO" id="GO:0009423">
    <property type="term" value="P:chorismate biosynthetic process"/>
    <property type="evidence" value="ECO:0007669"/>
    <property type="project" value="TreeGrafter"/>
</dbReference>
<organism evidence="2 4">
    <name type="scientific">Verticillium longisporum</name>
    <name type="common">Verticillium dahliae var. longisporum</name>
    <dbReference type="NCBI Taxonomy" id="100787"/>
    <lineage>
        <taxon>Eukaryota</taxon>
        <taxon>Fungi</taxon>
        <taxon>Dikarya</taxon>
        <taxon>Ascomycota</taxon>
        <taxon>Pezizomycotina</taxon>
        <taxon>Sordariomycetes</taxon>
        <taxon>Hypocreomycetidae</taxon>
        <taxon>Glomerellales</taxon>
        <taxon>Plectosphaerellaceae</taxon>
        <taxon>Verticillium</taxon>
    </lineage>
</organism>
<dbReference type="InterPro" id="IPR022893">
    <property type="entry name" value="Shikimate_DH_fam"/>
</dbReference>
<dbReference type="SUPFAM" id="SSF51735">
    <property type="entry name" value="NAD(P)-binding Rossmann-fold domains"/>
    <property type="match status" value="1"/>
</dbReference>
<evidence type="ECO:0000313" key="4">
    <source>
        <dbReference type="Proteomes" id="UP000044602"/>
    </source>
</evidence>
<dbReference type="Proteomes" id="UP000045706">
    <property type="component" value="Unassembled WGS sequence"/>
</dbReference>
<keyword evidence="4" id="KW-1185">Reference proteome</keyword>
<sequence>MSTTLTITPSAQLTNTIKAERREAVEHHGYLFGQKITHSLSPFLHGTIYNEIGLNWEQTRLDSADIPMFLELIKDANFYGASVTMPNKVAIIPHLDELTEECRDVGACNTLFIRHRPDGSRIYCGTNTDVVGVRESFYQNVADPDAVFHHRPAVVVGGGGAARSAVYALRKWMKVTDIYLVNRDDAEVQAVIQECTARGYGQGLRHVKHAAEVAALESVGAIVACVPNFAPQTAEEKAVRAVIEAFLGKETKGAMLEMCYNPTPFTELGALAENAAWQVILGTEAMIWQGLEQDRYWTGRELDQLPVKKVQEAIASRLAQASKL</sequence>
<dbReference type="GO" id="GO:0019632">
    <property type="term" value="P:shikimate metabolic process"/>
    <property type="evidence" value="ECO:0007669"/>
    <property type="project" value="TreeGrafter"/>
</dbReference>
<dbReference type="EMBL" id="CVQH01000669">
    <property type="protein sequence ID" value="CRJ88563.1"/>
    <property type="molecule type" value="Genomic_DNA"/>
</dbReference>
<gene>
    <name evidence="2" type="ORF">BN1708_009283</name>
    <name evidence="3" type="ORF">BN1723_003814</name>
</gene>
<evidence type="ECO:0000313" key="2">
    <source>
        <dbReference type="EMBL" id="CRJ88563.1"/>
    </source>
</evidence>
<dbReference type="GO" id="GO:0004764">
    <property type="term" value="F:shikimate 3-dehydrogenase (NADP+) activity"/>
    <property type="evidence" value="ECO:0007669"/>
    <property type="project" value="InterPro"/>
</dbReference>
<name>A0A0G4KF83_VERLO</name>
<evidence type="ECO:0000259" key="1">
    <source>
        <dbReference type="Pfam" id="PF08501"/>
    </source>
</evidence>
<dbReference type="PANTHER" id="PTHR21089:SF1">
    <property type="entry name" value="BIFUNCTIONAL 3-DEHYDROQUINATE DEHYDRATASE_SHIKIMATE DEHYDROGENASE, CHLOROPLASTIC"/>
    <property type="match status" value="1"/>
</dbReference>
<dbReference type="Gene3D" id="3.40.50.720">
    <property type="entry name" value="NAD(P)-binding Rossmann-like Domain"/>
    <property type="match status" value="1"/>
</dbReference>
<dbReference type="Proteomes" id="UP000044602">
    <property type="component" value="Unassembled WGS sequence"/>
</dbReference>
<dbReference type="STRING" id="100787.A0A0G4KF83"/>
<proteinExistence type="predicted"/>